<gene>
    <name evidence="8" type="ORF">F4553_006696</name>
</gene>
<protein>
    <submittedName>
        <fullName evidence="8">Aspartate 4-decarboxylase</fullName>
        <ecNumber evidence="8">4.1.1.12</ecNumber>
    </submittedName>
</protein>
<dbReference type="Pfam" id="PF00155">
    <property type="entry name" value="Aminotran_1_2"/>
    <property type="match status" value="1"/>
</dbReference>
<dbReference type="GO" id="GO:0006520">
    <property type="term" value="P:amino acid metabolic process"/>
    <property type="evidence" value="ECO:0007669"/>
    <property type="project" value="InterPro"/>
</dbReference>
<dbReference type="PANTHER" id="PTHR46383">
    <property type="entry name" value="ASPARTATE AMINOTRANSFERASE"/>
    <property type="match status" value="1"/>
</dbReference>
<dbReference type="AlphaFoldDB" id="A0A841C2I4"/>
<organism evidence="8 9">
    <name type="scientific">Allocatelliglobosispora scoriae</name>
    <dbReference type="NCBI Taxonomy" id="643052"/>
    <lineage>
        <taxon>Bacteria</taxon>
        <taxon>Bacillati</taxon>
        <taxon>Actinomycetota</taxon>
        <taxon>Actinomycetes</taxon>
        <taxon>Micromonosporales</taxon>
        <taxon>Micromonosporaceae</taxon>
        <taxon>Allocatelliglobosispora</taxon>
    </lineage>
</organism>
<dbReference type="NCBIfam" id="TIGR03801">
    <property type="entry name" value="asp_4_decarbox"/>
    <property type="match status" value="1"/>
</dbReference>
<evidence type="ECO:0000259" key="7">
    <source>
        <dbReference type="Pfam" id="PF00155"/>
    </source>
</evidence>
<evidence type="ECO:0000256" key="3">
    <source>
        <dbReference type="ARBA" id="ARBA00022576"/>
    </source>
</evidence>
<proteinExistence type="inferred from homology"/>
<keyword evidence="4" id="KW-0808">Transferase</keyword>
<reference evidence="8 9" key="1">
    <citation type="submission" date="2020-08" db="EMBL/GenBank/DDBJ databases">
        <title>Sequencing the genomes of 1000 actinobacteria strains.</title>
        <authorList>
            <person name="Klenk H.-P."/>
        </authorList>
    </citation>
    <scope>NUCLEOTIDE SEQUENCE [LARGE SCALE GENOMIC DNA]</scope>
    <source>
        <strain evidence="8 9">DSM 45362</strain>
    </source>
</reference>
<evidence type="ECO:0000256" key="5">
    <source>
        <dbReference type="ARBA" id="ARBA00022898"/>
    </source>
</evidence>
<dbReference type="Gene3D" id="3.40.640.10">
    <property type="entry name" value="Type I PLP-dependent aspartate aminotransferase-like (Major domain)"/>
    <property type="match status" value="1"/>
</dbReference>
<dbReference type="PANTHER" id="PTHR46383:SF1">
    <property type="entry name" value="ASPARTATE AMINOTRANSFERASE"/>
    <property type="match status" value="1"/>
</dbReference>
<dbReference type="GO" id="GO:0047688">
    <property type="term" value="F:aspartate 4-decarboxylase activity"/>
    <property type="evidence" value="ECO:0007669"/>
    <property type="project" value="UniProtKB-EC"/>
</dbReference>
<keyword evidence="3" id="KW-0032">Aminotransferase</keyword>
<dbReference type="RefSeq" id="WP_184844173.1">
    <property type="nucleotide sequence ID" value="NZ_JACHMN010000003.1"/>
</dbReference>
<feature type="domain" description="Aminotransferase class I/classII large" evidence="7">
    <location>
        <begin position="193"/>
        <end position="353"/>
    </location>
</feature>
<evidence type="ECO:0000256" key="1">
    <source>
        <dbReference type="ARBA" id="ARBA00001933"/>
    </source>
</evidence>
<dbReference type="Gene3D" id="3.90.1150.10">
    <property type="entry name" value="Aspartate Aminotransferase, domain 1"/>
    <property type="match status" value="1"/>
</dbReference>
<dbReference type="InterPro" id="IPR022518">
    <property type="entry name" value="Aspartate_4-decarboxylase"/>
</dbReference>
<keyword evidence="5" id="KW-0663">Pyridoxal phosphate</keyword>
<dbReference type="InterPro" id="IPR015422">
    <property type="entry name" value="PyrdxlP-dep_Trfase_small"/>
</dbReference>
<dbReference type="Gene3D" id="1.10.20.110">
    <property type="match status" value="1"/>
</dbReference>
<dbReference type="EMBL" id="JACHMN010000003">
    <property type="protein sequence ID" value="MBB5873262.1"/>
    <property type="molecule type" value="Genomic_DNA"/>
</dbReference>
<feature type="region of interest" description="Disordered" evidence="6">
    <location>
        <begin position="534"/>
        <end position="614"/>
    </location>
</feature>
<name>A0A841C2I4_9ACTN</name>
<dbReference type="InterPro" id="IPR015421">
    <property type="entry name" value="PyrdxlP-dep_Trfase_major"/>
</dbReference>
<comment type="cofactor">
    <cofactor evidence="1">
        <name>pyridoxal 5'-phosphate</name>
        <dbReference type="ChEBI" id="CHEBI:597326"/>
    </cofactor>
</comment>
<dbReference type="NCBIfam" id="NF006755">
    <property type="entry name" value="PRK09275.1"/>
    <property type="match status" value="1"/>
</dbReference>
<dbReference type="SUPFAM" id="SSF53383">
    <property type="entry name" value="PLP-dependent transferases"/>
    <property type="match status" value="1"/>
</dbReference>
<keyword evidence="8" id="KW-0456">Lyase</keyword>
<dbReference type="GO" id="GO:0030170">
    <property type="term" value="F:pyridoxal phosphate binding"/>
    <property type="evidence" value="ECO:0007669"/>
    <property type="project" value="InterPro"/>
</dbReference>
<feature type="compositionally biased region" description="Low complexity" evidence="6">
    <location>
        <begin position="545"/>
        <end position="606"/>
    </location>
</feature>
<evidence type="ECO:0000256" key="4">
    <source>
        <dbReference type="ARBA" id="ARBA00022679"/>
    </source>
</evidence>
<evidence type="ECO:0000256" key="6">
    <source>
        <dbReference type="SAM" id="MobiDB-lite"/>
    </source>
</evidence>
<comment type="caution">
    <text evidence="8">The sequence shown here is derived from an EMBL/GenBank/DDBJ whole genome shotgun (WGS) entry which is preliminary data.</text>
</comment>
<evidence type="ECO:0000313" key="8">
    <source>
        <dbReference type="EMBL" id="MBB5873262.1"/>
    </source>
</evidence>
<dbReference type="GO" id="GO:0008483">
    <property type="term" value="F:transaminase activity"/>
    <property type="evidence" value="ECO:0007669"/>
    <property type="project" value="UniProtKB-KW"/>
</dbReference>
<accession>A0A841C2I4</accession>
<sequence>MTTRAEQKRLQSLSPFELKNSLIELADENNKLNAIVMLNAGRGNPNWTATEPREAFFLLGRFGVAEARLDWDEWDGVGGMPQKPGIAARFADFLKANKAEGGADLLRRSVDYGVKELGFDADAWVWELTDAIIGDHYPEPDRMLTHIEKVVHEYLVKEMCNGKQPDKPFDIYAVEGGTAAMCYLFDSAVINGILDKGDTIALMTPIFTPYLEIPHLERYEFNVIELKADRIDDEGFHTWQFADGEIDKLADPKVKAVFLVNPSNPPSVALSAETRQRIKKITETTNKGLTIITDDVYGTFVDGFESLMSTVPRHTIGVYSFSKYFGCTGWRLGVIAINQDNIFEEKLAKLPAKRRAQLHERYSTLTLEPEKIKFIDRIVADSRQVALNHTAGLSLPQQVQMGLFSLFALLDGADDYKQVCQTIIQRRLHALVKGMGVKLPKDRQAAHYYVELDLLSYVRRAVGDEFADWMVENFEPVDPIFRLAEKGSVVLLNGGGFDGPEWSVRVSLANLRYEAYEKIGTGLREVMEGYRDEFEQSRSGSGTRPAAASKKASPAASKKAAPAAKKTAAAKPSSSSDSKKSTSAKTTAAKKAPAAKSTSTRAGARASSRDGEKR</sequence>
<evidence type="ECO:0000313" key="9">
    <source>
        <dbReference type="Proteomes" id="UP000587527"/>
    </source>
</evidence>
<dbReference type="InterPro" id="IPR015424">
    <property type="entry name" value="PyrdxlP-dep_Trfase"/>
</dbReference>
<dbReference type="Proteomes" id="UP000587527">
    <property type="component" value="Unassembled WGS sequence"/>
</dbReference>
<comment type="similarity">
    <text evidence="2">Belongs to the class-I pyridoxal-phosphate-dependent aminotransferase family.</text>
</comment>
<dbReference type="EC" id="4.1.1.12" evidence="8"/>
<dbReference type="CDD" id="cd00609">
    <property type="entry name" value="AAT_like"/>
    <property type="match status" value="1"/>
</dbReference>
<dbReference type="InterPro" id="IPR004839">
    <property type="entry name" value="Aminotransferase_I/II_large"/>
</dbReference>
<dbReference type="InterPro" id="IPR050596">
    <property type="entry name" value="AspAT/PAT-like"/>
</dbReference>
<evidence type="ECO:0000256" key="2">
    <source>
        <dbReference type="ARBA" id="ARBA00007441"/>
    </source>
</evidence>
<keyword evidence="9" id="KW-1185">Reference proteome</keyword>